<evidence type="ECO:0000256" key="2">
    <source>
        <dbReference type="ARBA" id="ARBA00023027"/>
    </source>
</evidence>
<sequence length="167" mass="18681">MEMRHLRALGLHGQEALCRILWLSDIGQGIGRLLKTAGFRVIGFKRRINVGDTEKLQECADRVSNNLIDVLSVANYVVNIIVDDIIGHLKTSFAQYDCNARTLEFQDIGELVAVLDEGLFSKAVLDEGLFKGALSLPDEVADVFVKTLDLRLNEQPMLYEVDWANGY</sequence>
<dbReference type="Proteomes" id="UP001160483">
    <property type="component" value="Unassembled WGS sequence"/>
</dbReference>
<evidence type="ECO:0000313" key="4">
    <source>
        <dbReference type="Proteomes" id="UP001160483"/>
    </source>
</evidence>
<dbReference type="PANTHER" id="PTHR43333">
    <property type="entry name" value="2-HACID_DH_C DOMAIN-CONTAINING PROTEIN"/>
    <property type="match status" value="1"/>
</dbReference>
<evidence type="ECO:0000256" key="1">
    <source>
        <dbReference type="ARBA" id="ARBA00023002"/>
    </source>
</evidence>
<name>A0AAU9L433_9STRA</name>
<dbReference type="PANTHER" id="PTHR43333:SF1">
    <property type="entry name" value="D-ISOMER SPECIFIC 2-HYDROXYACID DEHYDROGENASE NAD-BINDING DOMAIN-CONTAINING PROTEIN"/>
    <property type="match status" value="1"/>
</dbReference>
<keyword evidence="1" id="KW-0560">Oxidoreductase</keyword>
<dbReference type="EMBL" id="CAKKTJ010000325">
    <property type="protein sequence ID" value="CAH0480709.1"/>
    <property type="molecule type" value="Genomic_DNA"/>
</dbReference>
<dbReference type="GO" id="GO:0016491">
    <property type="term" value="F:oxidoreductase activity"/>
    <property type="evidence" value="ECO:0007669"/>
    <property type="project" value="UniProtKB-KW"/>
</dbReference>
<gene>
    <name evidence="3" type="ORF">PBS003_LOCUS7325</name>
</gene>
<evidence type="ECO:0000313" key="3">
    <source>
        <dbReference type="EMBL" id="CAH0480709.1"/>
    </source>
</evidence>
<organism evidence="3 4">
    <name type="scientific">Peronospora belbahrii</name>
    <dbReference type="NCBI Taxonomy" id="622444"/>
    <lineage>
        <taxon>Eukaryota</taxon>
        <taxon>Sar</taxon>
        <taxon>Stramenopiles</taxon>
        <taxon>Oomycota</taxon>
        <taxon>Peronosporomycetes</taxon>
        <taxon>Peronosporales</taxon>
        <taxon>Peronosporaceae</taxon>
        <taxon>Peronospora</taxon>
    </lineage>
</organism>
<proteinExistence type="predicted"/>
<keyword evidence="2" id="KW-0520">NAD</keyword>
<protein>
    <submittedName>
        <fullName evidence="3">Uncharacterized protein</fullName>
    </submittedName>
</protein>
<accession>A0AAU9L433</accession>
<reference evidence="3" key="1">
    <citation type="submission" date="2021-11" db="EMBL/GenBank/DDBJ databases">
        <authorList>
            <person name="Islam A."/>
            <person name="Islam S."/>
            <person name="Flora M.S."/>
            <person name="Rahman M."/>
            <person name="Ziaur R.M."/>
            <person name="Epstein J.H."/>
            <person name="Hassan M."/>
            <person name="Klassen M."/>
            <person name="Woodard K."/>
            <person name="Webb A."/>
            <person name="Webby R.J."/>
            <person name="El Zowalaty M.E."/>
        </authorList>
    </citation>
    <scope>NUCLEOTIDE SEQUENCE</scope>
    <source>
        <strain evidence="3">Pbs3</strain>
    </source>
</reference>
<dbReference type="AlphaFoldDB" id="A0AAU9L433"/>
<comment type="caution">
    <text evidence="3">The sequence shown here is derived from an EMBL/GenBank/DDBJ whole genome shotgun (WGS) entry which is preliminary data.</text>
</comment>